<dbReference type="Proteomes" id="UP001362999">
    <property type="component" value="Unassembled WGS sequence"/>
</dbReference>
<gene>
    <name evidence="2" type="ORF">R3P38DRAFT_1623314</name>
</gene>
<keyword evidence="3" id="KW-1185">Reference proteome</keyword>
<dbReference type="EMBL" id="JAWWNJ010000069">
    <property type="protein sequence ID" value="KAK7007964.1"/>
    <property type="molecule type" value="Genomic_DNA"/>
</dbReference>
<feature type="compositionally biased region" description="Basic and acidic residues" evidence="1">
    <location>
        <begin position="357"/>
        <end position="376"/>
    </location>
</feature>
<feature type="compositionally biased region" description="Low complexity" evidence="1">
    <location>
        <begin position="85"/>
        <end position="96"/>
    </location>
</feature>
<feature type="compositionally biased region" description="Low complexity" evidence="1">
    <location>
        <begin position="291"/>
        <end position="311"/>
    </location>
</feature>
<evidence type="ECO:0000313" key="3">
    <source>
        <dbReference type="Proteomes" id="UP001362999"/>
    </source>
</evidence>
<feature type="compositionally biased region" description="Basic residues" evidence="1">
    <location>
        <begin position="279"/>
        <end position="290"/>
    </location>
</feature>
<reference evidence="2 3" key="1">
    <citation type="journal article" date="2024" name="J Genomics">
        <title>Draft genome sequencing and assembly of Favolaschia claudopus CIRM-BRFM 2984 isolated from oak limbs.</title>
        <authorList>
            <person name="Navarro D."/>
            <person name="Drula E."/>
            <person name="Chaduli D."/>
            <person name="Cazenave R."/>
            <person name="Ahrendt S."/>
            <person name="Wang J."/>
            <person name="Lipzen A."/>
            <person name="Daum C."/>
            <person name="Barry K."/>
            <person name="Grigoriev I.V."/>
            <person name="Favel A."/>
            <person name="Rosso M.N."/>
            <person name="Martin F."/>
        </authorList>
    </citation>
    <scope>NUCLEOTIDE SEQUENCE [LARGE SCALE GENOMIC DNA]</scope>
    <source>
        <strain evidence="2 3">CIRM-BRFM 2984</strain>
    </source>
</reference>
<protein>
    <submittedName>
        <fullName evidence="2">Uncharacterized protein</fullName>
    </submittedName>
</protein>
<comment type="caution">
    <text evidence="2">The sequence shown here is derived from an EMBL/GenBank/DDBJ whole genome shotgun (WGS) entry which is preliminary data.</text>
</comment>
<proteinExistence type="predicted"/>
<evidence type="ECO:0000256" key="1">
    <source>
        <dbReference type="SAM" id="MobiDB-lite"/>
    </source>
</evidence>
<feature type="compositionally biased region" description="Basic and acidic residues" evidence="1">
    <location>
        <begin position="60"/>
        <end position="84"/>
    </location>
</feature>
<organism evidence="2 3">
    <name type="scientific">Favolaschia claudopus</name>
    <dbReference type="NCBI Taxonomy" id="2862362"/>
    <lineage>
        <taxon>Eukaryota</taxon>
        <taxon>Fungi</taxon>
        <taxon>Dikarya</taxon>
        <taxon>Basidiomycota</taxon>
        <taxon>Agaricomycotina</taxon>
        <taxon>Agaricomycetes</taxon>
        <taxon>Agaricomycetidae</taxon>
        <taxon>Agaricales</taxon>
        <taxon>Marasmiineae</taxon>
        <taxon>Mycenaceae</taxon>
        <taxon>Favolaschia</taxon>
    </lineage>
</organism>
<feature type="compositionally biased region" description="Low complexity" evidence="1">
    <location>
        <begin position="451"/>
        <end position="485"/>
    </location>
</feature>
<feature type="compositionally biased region" description="Acidic residues" evidence="1">
    <location>
        <begin position="312"/>
        <end position="327"/>
    </location>
</feature>
<feature type="compositionally biased region" description="Low complexity" evidence="1">
    <location>
        <begin position="396"/>
        <end position="415"/>
    </location>
</feature>
<feature type="region of interest" description="Disordered" evidence="1">
    <location>
        <begin position="255"/>
        <end position="510"/>
    </location>
</feature>
<accession>A0AAW0AGG6</accession>
<evidence type="ECO:0000313" key="2">
    <source>
        <dbReference type="EMBL" id="KAK7007964.1"/>
    </source>
</evidence>
<dbReference type="AlphaFoldDB" id="A0AAW0AGG6"/>
<feature type="compositionally biased region" description="Polar residues" evidence="1">
    <location>
        <begin position="434"/>
        <end position="446"/>
    </location>
</feature>
<sequence>MPCLGKSARGCSSSCAGFEPKKKGVKVDDDKKCKHCGHRKRVHRSNAVQDVMAHYSDRLSELKKSTDADARKESYSGFRPKEVKSGGISSKGSGTTKRNEKKDSKMIRVHSIQVMVGGLDATGKLRVKQPYSKELVNDLKANGLTAFETRDEGNLEFTRLDWSQKEIDTWLREVLPLLFEYLDRCYAEDATEFHWVLLSKSKQTLFALDRKVTGELLDEVKGAVGRNYKEHSIRIATKHRIPEAAWKSFDDALDAMTAGGEPIPSESESESELEPPPKPRARKSRSKPRSKVAAARTSSAEAASSEASAADADSDGEELLDESEASSEEEKPVKVKQEIDDPLFLRDIDADSDVEEVFPRRLLLDGDDVSGREAPSRKRTASPALVSEQGSKRARSGSIASHHSTISISDDSPSPRLNAATSSFQFPPPHPPASTWSSRTGNSISAPTYGAAASRASTSAIRSITTGPAPPASSASAFRPTRASTGATVRKYVPPAPRQGLKVPPSESIW</sequence>
<feature type="compositionally biased region" description="Basic and acidic residues" evidence="1">
    <location>
        <begin position="328"/>
        <end position="349"/>
    </location>
</feature>
<name>A0AAW0AGG6_9AGAR</name>
<feature type="region of interest" description="Disordered" evidence="1">
    <location>
        <begin position="60"/>
        <end position="104"/>
    </location>
</feature>